<reference evidence="1 2" key="1">
    <citation type="journal article" date="2018" name="Sci. Rep.">
        <title>Genomic signatures of local adaptation to the degree of environmental predictability in rotifers.</title>
        <authorList>
            <person name="Franch-Gras L."/>
            <person name="Hahn C."/>
            <person name="Garcia-Roger E.M."/>
            <person name="Carmona M.J."/>
            <person name="Serra M."/>
            <person name="Gomez A."/>
        </authorList>
    </citation>
    <scope>NUCLEOTIDE SEQUENCE [LARGE SCALE GENOMIC DNA]</scope>
    <source>
        <strain evidence="1">HYR1</strain>
    </source>
</reference>
<dbReference type="Proteomes" id="UP000276133">
    <property type="component" value="Unassembled WGS sequence"/>
</dbReference>
<organism evidence="1 2">
    <name type="scientific">Brachionus plicatilis</name>
    <name type="common">Marine rotifer</name>
    <name type="synonym">Brachionus muelleri</name>
    <dbReference type="NCBI Taxonomy" id="10195"/>
    <lineage>
        <taxon>Eukaryota</taxon>
        <taxon>Metazoa</taxon>
        <taxon>Spiralia</taxon>
        <taxon>Gnathifera</taxon>
        <taxon>Rotifera</taxon>
        <taxon>Eurotatoria</taxon>
        <taxon>Monogononta</taxon>
        <taxon>Pseudotrocha</taxon>
        <taxon>Ploima</taxon>
        <taxon>Brachionidae</taxon>
        <taxon>Brachionus</taxon>
    </lineage>
</organism>
<dbReference type="EMBL" id="REGN01004435">
    <property type="protein sequence ID" value="RNA17546.1"/>
    <property type="molecule type" value="Genomic_DNA"/>
</dbReference>
<protein>
    <submittedName>
        <fullName evidence="1">Uncharacterized protein</fullName>
    </submittedName>
</protein>
<evidence type="ECO:0000313" key="2">
    <source>
        <dbReference type="Proteomes" id="UP000276133"/>
    </source>
</evidence>
<name>A0A3M7R1T3_BRAPC</name>
<sequence length="76" mass="9051">MTCQEKVSIDFKKSNVQFIRHKKYTTDETIEEIPQVLLRKFSPQNQLHFRQGCDRHLLVPSEQLRAVESIRPCPKR</sequence>
<keyword evidence="2" id="KW-1185">Reference proteome</keyword>
<accession>A0A3M7R1T3</accession>
<gene>
    <name evidence="1" type="ORF">BpHYR1_054643</name>
</gene>
<evidence type="ECO:0000313" key="1">
    <source>
        <dbReference type="EMBL" id="RNA17546.1"/>
    </source>
</evidence>
<proteinExistence type="predicted"/>
<dbReference type="AlphaFoldDB" id="A0A3M7R1T3"/>
<comment type="caution">
    <text evidence="1">The sequence shown here is derived from an EMBL/GenBank/DDBJ whole genome shotgun (WGS) entry which is preliminary data.</text>
</comment>